<dbReference type="InterPro" id="IPR025667">
    <property type="entry name" value="SprB_repeat"/>
</dbReference>
<accession>A0A9D7S9L2</accession>
<organism evidence="1 2">
    <name type="scientific">Candidatus Defluviibacterium haderslevense</name>
    <dbReference type="NCBI Taxonomy" id="2981993"/>
    <lineage>
        <taxon>Bacteria</taxon>
        <taxon>Pseudomonadati</taxon>
        <taxon>Bacteroidota</taxon>
        <taxon>Saprospiria</taxon>
        <taxon>Saprospirales</taxon>
        <taxon>Saprospiraceae</taxon>
        <taxon>Candidatus Defluviibacterium</taxon>
    </lineage>
</organism>
<sequence>MYDFTVKDANGDSSNITVTITNSNPINITSDLNYTKDPSCYNKRNGRIGMNYTGGVEPTLIAWSPLNIYGVSRLSFLGAGTYTVTITDSLGCIATKDFVLRADTLFSKVTIDKYPSCAGICDGQVTAMASGGNPFLGGNYNFYWSFNTKDNCMRAKTCTNDSICGDQFVLIEDRGGCADTLFFSLPFGIGNFQDSVVVDSVRCFGEANGVAHVFVSSKATLKTPIQVTMQSLPGNTIPGGVLNGTEYTSPGVRAGKYVITITDSAGCSILDTIDIFEPDSLEIIENALDTTASCNPGNDAFIDLRAFGGTQPYTYKWNFMAKTTPRIVGLSSGTYTVTVTDAHGCTQSKSYTVSAPTGPKIIGFNNTDVFCPGDSSGCVEVLYNLGTGTVNTFMWNVPGNNPRICNLPSGKYTIRIEDSNGCFDTASTTINFSGNGIRIDSATIKNPSCPGKSDGYIIVTAQGGNGLLTYKWSNNVTSQVNVNIKAGTYTVTIDDIGGCPPVIDSFTLIDRPKPTMQVSGLQPTSCSAITSCDGQAQIEVFTSDTIVTITWSSGEQKQYFNRQNSYKDTARLLCSGRQYAIVSVNNLCSDTVYFDIALAVPISIDSTKLTIIPPKCYKFTDGSVSVAAKGGTGPYTYMWENNPPSPILSGIGDGYYKVTIRDAKGCIFLDSVRVRQPDSIKIQVILGSTLDVSCFGKQDGRIATTWTGGNKGKGQFVWNPNVGQDSVLTGLAAGTYTLVVFDTNLCSGTVQHTINEPPKISATITPIDTPACTNDQFVFSVLNATGGAGPQYRYTIQDGPPNQIGDEVPLFSGIYSIKIYDKNNCVLDTSIVVPDPINNLSVDFGKETETIQLGDSVLLRGIVNSTTLLDSIIWTPIQFVSTSTQTTSFVNPPRNQMYVLTVVDENGCTASDKISIIVENNRRFYVPNIISPNNDGTNDHFKISVGPDVEEISLLQIYDRWGGLVYSNSYLDISAGEVNTWNGRFKDQPCNPGVYAYIASVKFRDGFVLQYRGDITLIR</sequence>
<dbReference type="Gene3D" id="2.60.40.740">
    <property type="match status" value="2"/>
</dbReference>
<dbReference type="AlphaFoldDB" id="A0A9D7S9L2"/>
<proteinExistence type="predicted"/>
<comment type="caution">
    <text evidence="1">The sequence shown here is derived from an EMBL/GenBank/DDBJ whole genome shotgun (WGS) entry which is preliminary data.</text>
</comment>
<dbReference type="Proteomes" id="UP000808349">
    <property type="component" value="Unassembled WGS sequence"/>
</dbReference>
<dbReference type="EMBL" id="JADKFW010000004">
    <property type="protein sequence ID" value="MBK9717259.1"/>
    <property type="molecule type" value="Genomic_DNA"/>
</dbReference>
<dbReference type="InterPro" id="IPR026341">
    <property type="entry name" value="T9SS_type_B"/>
</dbReference>
<evidence type="ECO:0000313" key="1">
    <source>
        <dbReference type="EMBL" id="MBK9717259.1"/>
    </source>
</evidence>
<dbReference type="CDD" id="cd00146">
    <property type="entry name" value="PKD"/>
    <property type="match status" value="1"/>
</dbReference>
<dbReference type="Pfam" id="PF13573">
    <property type="entry name" value="SprB"/>
    <property type="match status" value="3"/>
</dbReference>
<evidence type="ECO:0000313" key="2">
    <source>
        <dbReference type="Proteomes" id="UP000808349"/>
    </source>
</evidence>
<dbReference type="NCBIfam" id="TIGR04131">
    <property type="entry name" value="Bac_Flav_CTERM"/>
    <property type="match status" value="1"/>
</dbReference>
<protein>
    <submittedName>
        <fullName evidence="1">Gliding motility-associated C-terminal domain-containing protein</fullName>
    </submittedName>
</protein>
<gene>
    <name evidence="1" type="ORF">IPO85_07075</name>
</gene>
<name>A0A9D7S9L2_9BACT</name>
<reference evidence="1 2" key="1">
    <citation type="submission" date="2020-10" db="EMBL/GenBank/DDBJ databases">
        <title>Connecting structure to function with the recovery of over 1000 high-quality activated sludge metagenome-assembled genomes encoding full-length rRNA genes using long-read sequencing.</title>
        <authorList>
            <person name="Singleton C.M."/>
            <person name="Petriglieri F."/>
            <person name="Kristensen J.M."/>
            <person name="Kirkegaard R.H."/>
            <person name="Michaelsen T.Y."/>
            <person name="Andersen M.H."/>
            <person name="Karst S.M."/>
            <person name="Dueholm M.S."/>
            <person name="Nielsen P.H."/>
            <person name="Albertsen M."/>
        </authorList>
    </citation>
    <scope>NUCLEOTIDE SEQUENCE [LARGE SCALE GENOMIC DNA]</scope>
    <source>
        <strain evidence="1">Ribe_18-Q3-R11-54_BAT3C.373</strain>
    </source>
</reference>
<dbReference type="Pfam" id="PF13585">
    <property type="entry name" value="CHU_C"/>
    <property type="match status" value="1"/>
</dbReference>